<reference evidence="4" key="1">
    <citation type="submission" date="2020-06" db="EMBL/GenBank/DDBJ databases">
        <title>Draft genomic sequecing of Geomonas sp. Red736.</title>
        <authorList>
            <person name="Itoh H."/>
            <person name="Xu Z.X."/>
            <person name="Ushijima N."/>
            <person name="Masuda Y."/>
            <person name="Shiratori Y."/>
            <person name="Senoo K."/>
        </authorList>
    </citation>
    <scope>NUCLEOTIDE SEQUENCE [LARGE SCALE GENOMIC DNA]</scope>
    <source>
        <strain evidence="4">Red736</strain>
    </source>
</reference>
<keyword evidence="1" id="KW-1133">Transmembrane helix</keyword>
<keyword evidence="5" id="KW-1185">Reference proteome</keyword>
<accession>A0A6V8MUW2</accession>
<dbReference type="RefSeq" id="WP_183346223.1">
    <property type="nucleotide sequence ID" value="NZ_BLXY01000002.1"/>
</dbReference>
<reference evidence="3" key="3">
    <citation type="submission" date="2022-04" db="EMBL/GenBank/DDBJ databases">
        <authorList>
            <person name="Liu G."/>
        </authorList>
    </citation>
    <scope>NUCLEOTIDE SEQUENCE</scope>
    <source>
        <strain evidence="3">RG22</strain>
    </source>
</reference>
<evidence type="ECO:0000313" key="5">
    <source>
        <dbReference type="Proteomes" id="UP000831485"/>
    </source>
</evidence>
<feature type="transmembrane region" description="Helical" evidence="1">
    <location>
        <begin position="38"/>
        <end position="59"/>
    </location>
</feature>
<evidence type="ECO:0000313" key="3">
    <source>
        <dbReference type="EMBL" id="UPU38117.1"/>
    </source>
</evidence>
<reference evidence="2" key="2">
    <citation type="journal article" date="2021" name="Int. J. Syst. Evol. Microbiol.">
        <title>Geomonas silvestris sp. nov., Geomonas paludis sp. nov. and Geomonas limicola sp. nov., isolated from terrestrial environments, and emended description of the genus Geomonas.</title>
        <authorList>
            <person name="Itoh H."/>
            <person name="Xu Z."/>
            <person name="Masuda Y."/>
            <person name="Ushijima N."/>
            <person name="Hayakawa C."/>
            <person name="Shiratori Y."/>
            <person name="Senoo K."/>
        </authorList>
    </citation>
    <scope>NUCLEOTIDE SEQUENCE</scope>
    <source>
        <strain evidence="2">Red736</strain>
    </source>
</reference>
<evidence type="ECO:0000313" key="4">
    <source>
        <dbReference type="Proteomes" id="UP000568888"/>
    </source>
</evidence>
<dbReference type="AlphaFoldDB" id="A0A6V8MUW2"/>
<dbReference type="Proteomes" id="UP000568888">
    <property type="component" value="Unassembled WGS sequence"/>
</dbReference>
<name>A0A6V8MUW2_9BACT</name>
<protein>
    <submittedName>
        <fullName evidence="2">Uncharacterized protein</fullName>
    </submittedName>
</protein>
<proteinExistence type="predicted"/>
<organism evidence="2 4">
    <name type="scientific">Geomonas paludis</name>
    <dbReference type="NCBI Taxonomy" id="2740185"/>
    <lineage>
        <taxon>Bacteria</taxon>
        <taxon>Pseudomonadati</taxon>
        <taxon>Thermodesulfobacteriota</taxon>
        <taxon>Desulfuromonadia</taxon>
        <taxon>Geobacterales</taxon>
        <taxon>Geobacteraceae</taxon>
        <taxon>Geomonas</taxon>
    </lineage>
</organism>
<sequence>MEYLSYGHECIIYIVLILLLCHLLLDVLPVWFRRARHLLSSVPVRITGGLLIIIISFFLL</sequence>
<evidence type="ECO:0000313" key="2">
    <source>
        <dbReference type="EMBL" id="GFO63353.1"/>
    </source>
</evidence>
<keyword evidence="1" id="KW-0812">Transmembrane</keyword>
<keyword evidence="1" id="KW-0472">Membrane</keyword>
<feature type="transmembrane region" description="Helical" evidence="1">
    <location>
        <begin position="12"/>
        <end position="32"/>
    </location>
</feature>
<dbReference type="Proteomes" id="UP000831485">
    <property type="component" value="Chromosome"/>
</dbReference>
<dbReference type="EMBL" id="BLXY01000002">
    <property type="protein sequence ID" value="GFO63353.1"/>
    <property type="molecule type" value="Genomic_DNA"/>
</dbReference>
<evidence type="ECO:0000256" key="1">
    <source>
        <dbReference type="SAM" id="Phobius"/>
    </source>
</evidence>
<dbReference type="EMBL" id="CP096574">
    <property type="protein sequence ID" value="UPU38117.1"/>
    <property type="molecule type" value="Genomic_DNA"/>
</dbReference>
<gene>
    <name evidence="2" type="ORF">GMPD_12720</name>
    <name evidence="3" type="ORF">M1B72_10525</name>
</gene>